<evidence type="ECO:0000259" key="6">
    <source>
        <dbReference type="Pfam" id="PF01368"/>
    </source>
</evidence>
<dbReference type="GO" id="GO:0008409">
    <property type="term" value="F:5'-3' exonuclease activity"/>
    <property type="evidence" value="ECO:0007669"/>
    <property type="project" value="InterPro"/>
</dbReference>
<evidence type="ECO:0000256" key="2">
    <source>
        <dbReference type="ARBA" id="ARBA00019841"/>
    </source>
</evidence>
<name>A0A9X3NJ46_9ACTN</name>
<dbReference type="Gene3D" id="3.10.310.30">
    <property type="match status" value="1"/>
</dbReference>
<feature type="domain" description="DHHA1" evidence="7">
    <location>
        <begin position="339"/>
        <end position="431"/>
    </location>
</feature>
<evidence type="ECO:0000259" key="8">
    <source>
        <dbReference type="Pfam" id="PF17768"/>
    </source>
</evidence>
<dbReference type="InterPro" id="IPR041122">
    <property type="entry name" value="RecJ_OB"/>
</dbReference>
<dbReference type="InterPro" id="IPR001667">
    <property type="entry name" value="DDH_dom"/>
</dbReference>
<dbReference type="RefSeq" id="WP_270026627.1">
    <property type="nucleotide sequence ID" value="NZ_JAPDDP010000033.1"/>
</dbReference>
<keyword evidence="10" id="KW-1185">Reference proteome</keyword>
<dbReference type="InterPro" id="IPR051673">
    <property type="entry name" value="SSDNA_exonuclease_RecJ"/>
</dbReference>
<dbReference type="GO" id="GO:0006310">
    <property type="term" value="P:DNA recombination"/>
    <property type="evidence" value="ECO:0007669"/>
    <property type="project" value="InterPro"/>
</dbReference>
<dbReference type="EMBL" id="JAPDDP010000033">
    <property type="protein sequence ID" value="MDA0182262.1"/>
    <property type="molecule type" value="Genomic_DNA"/>
</dbReference>
<dbReference type="Proteomes" id="UP001147653">
    <property type="component" value="Unassembled WGS sequence"/>
</dbReference>
<dbReference type="InterPro" id="IPR004610">
    <property type="entry name" value="RecJ"/>
</dbReference>
<gene>
    <name evidence="9" type="primary">recJ</name>
    <name evidence="9" type="ORF">OJ997_18290</name>
</gene>
<evidence type="ECO:0000256" key="3">
    <source>
        <dbReference type="ARBA" id="ARBA00022722"/>
    </source>
</evidence>
<dbReference type="NCBIfam" id="TIGR00644">
    <property type="entry name" value="recJ"/>
    <property type="match status" value="1"/>
</dbReference>
<dbReference type="Pfam" id="PF02272">
    <property type="entry name" value="DHHA1"/>
    <property type="match status" value="1"/>
</dbReference>
<protein>
    <recommendedName>
        <fullName evidence="2">Single-stranded-DNA-specific exonuclease RecJ</fullName>
    </recommendedName>
</protein>
<dbReference type="AlphaFoldDB" id="A0A9X3NJ46"/>
<keyword evidence="3" id="KW-0540">Nuclease</keyword>
<reference evidence="9" key="1">
    <citation type="submission" date="2022-10" db="EMBL/GenBank/DDBJ databases">
        <title>The WGS of Solirubrobacter phytolaccae KCTC 29190.</title>
        <authorList>
            <person name="Jiang Z."/>
        </authorList>
    </citation>
    <scope>NUCLEOTIDE SEQUENCE</scope>
    <source>
        <strain evidence="9">KCTC 29190</strain>
    </source>
</reference>
<dbReference type="Gene3D" id="3.90.1640.30">
    <property type="match status" value="1"/>
</dbReference>
<evidence type="ECO:0000313" key="9">
    <source>
        <dbReference type="EMBL" id="MDA0182262.1"/>
    </source>
</evidence>
<dbReference type="InterPro" id="IPR003156">
    <property type="entry name" value="DHHA1_dom"/>
</dbReference>
<evidence type="ECO:0000259" key="7">
    <source>
        <dbReference type="Pfam" id="PF02272"/>
    </source>
</evidence>
<dbReference type="GO" id="GO:0006281">
    <property type="term" value="P:DNA repair"/>
    <property type="evidence" value="ECO:0007669"/>
    <property type="project" value="InterPro"/>
</dbReference>
<dbReference type="InterPro" id="IPR038763">
    <property type="entry name" value="DHH_sf"/>
</dbReference>
<keyword evidence="4" id="KW-0378">Hydrolase</keyword>
<evidence type="ECO:0000313" key="10">
    <source>
        <dbReference type="Proteomes" id="UP001147653"/>
    </source>
</evidence>
<evidence type="ECO:0000256" key="4">
    <source>
        <dbReference type="ARBA" id="ARBA00022801"/>
    </source>
</evidence>
<dbReference type="PANTHER" id="PTHR30255">
    <property type="entry name" value="SINGLE-STRANDED-DNA-SPECIFIC EXONUCLEASE RECJ"/>
    <property type="match status" value="1"/>
</dbReference>
<sequence>MSVSPYAFAAASRLSAELSCSHVLAQVLVRRGLGEPEAARAFLAAGVRHGLEEWPGLAQVAERILDHVQRGSQITVHGDYDVDGVCSTAILVRALRTIGARVDWYLPSRIDDGYGLAAATVERLAGRGTNLLITVDCAVTAVEEVAAAKALGMDVIVTDHHSPRADGALPDAPIVHPRLNGYPCPELCAAGVAYKLAQALVAAIGEDPALCDEDLDLVALATVADVVPLQGENRRLVREGLKAIAGTRKVGLRALMEVARVDPSGLDESAIGFRLGPRLNAAGRLYRADAGLELLLTDDRERARAVAAELDAVNSERRDVETRIRFEAEALVAEHPAGNALVLAADGWHPGVIGIVASRIAERHHRPAVLIALEGDEGSGSGRSIPRFDLLGGLNASARHLLRHGGHKAAAGLTIHRDEVDAFRASFLAYANEMLTEEDLRPEVRIDAVAQGDALSLDLAEELQELAPFGMGNPGVSLLVPSAHLIDPEPMSEGRHVRFTLSAGGAKSRCVAFGNGGTLPVKPDEPADAAVRLEIDRWNGAVSPKLVLRRAQRCAPGAIDVVGEGEFHAGWRRELDRDLDAWSGAETRGGVARAHADLAAPAHVGGVRLTRDLRGTGIAGLLGDLVASGEPVLAVAAHAPARARALSERVGGFALTSWCALEDAPELAEPFVHVVAVDPPTRPTVHTGEGWTHLAWGTPELDFALRIHEWDFALRDPLTAVYRALRAGRASGGEAVEQLLRGEGPQPRSAALAGRLVRVLTELGLVNLDREGPGLEAAENPERTALERSAAYVAYQRRLEDGRRFLTSANMRRQAA</sequence>
<feature type="domain" description="RecJ OB" evidence="8">
    <location>
        <begin position="446"/>
        <end position="549"/>
    </location>
</feature>
<feature type="domain" description="DDH" evidence="6">
    <location>
        <begin position="73"/>
        <end position="222"/>
    </location>
</feature>
<dbReference type="Pfam" id="PF01368">
    <property type="entry name" value="DHH"/>
    <property type="match status" value="1"/>
</dbReference>
<comment type="caution">
    <text evidence="9">The sequence shown here is derived from an EMBL/GenBank/DDBJ whole genome shotgun (WGS) entry which is preliminary data.</text>
</comment>
<evidence type="ECO:0000256" key="5">
    <source>
        <dbReference type="ARBA" id="ARBA00022839"/>
    </source>
</evidence>
<evidence type="ECO:0000256" key="1">
    <source>
        <dbReference type="ARBA" id="ARBA00005915"/>
    </source>
</evidence>
<accession>A0A9X3NJ46</accession>
<dbReference type="PANTHER" id="PTHR30255:SF2">
    <property type="entry name" value="SINGLE-STRANDED-DNA-SPECIFIC EXONUCLEASE RECJ"/>
    <property type="match status" value="1"/>
</dbReference>
<dbReference type="GO" id="GO:0003676">
    <property type="term" value="F:nucleic acid binding"/>
    <property type="evidence" value="ECO:0007669"/>
    <property type="project" value="InterPro"/>
</dbReference>
<proteinExistence type="inferred from homology"/>
<keyword evidence="5 9" id="KW-0269">Exonuclease</keyword>
<comment type="similarity">
    <text evidence="1">Belongs to the RecJ family.</text>
</comment>
<dbReference type="Pfam" id="PF17768">
    <property type="entry name" value="RecJ_OB"/>
    <property type="match status" value="1"/>
</dbReference>
<dbReference type="SUPFAM" id="SSF64182">
    <property type="entry name" value="DHH phosphoesterases"/>
    <property type="match status" value="1"/>
</dbReference>
<organism evidence="9 10">
    <name type="scientific">Solirubrobacter phytolaccae</name>
    <dbReference type="NCBI Taxonomy" id="1404360"/>
    <lineage>
        <taxon>Bacteria</taxon>
        <taxon>Bacillati</taxon>
        <taxon>Actinomycetota</taxon>
        <taxon>Thermoleophilia</taxon>
        <taxon>Solirubrobacterales</taxon>
        <taxon>Solirubrobacteraceae</taxon>
        <taxon>Solirubrobacter</taxon>
    </lineage>
</organism>